<dbReference type="InterPro" id="IPR029066">
    <property type="entry name" value="PLP-binding_barrel"/>
</dbReference>
<dbReference type="InterPro" id="IPR020622">
    <property type="entry name" value="Ala_racemase_pyridoxalP-BS"/>
</dbReference>
<evidence type="ECO:0000256" key="2">
    <source>
        <dbReference type="ARBA" id="ARBA00001933"/>
    </source>
</evidence>
<dbReference type="Pfam" id="PF00842">
    <property type="entry name" value="Ala_racemase_C"/>
    <property type="match status" value="1"/>
</dbReference>
<comment type="pathway">
    <text evidence="3">Cell wall biogenesis; peptidoglycan biosynthesis.</text>
</comment>
<dbReference type="EC" id="5.1.1.1" evidence="5 9"/>
<dbReference type="PROSITE" id="PS00395">
    <property type="entry name" value="ALANINE_RACEMASE"/>
    <property type="match status" value="1"/>
</dbReference>
<evidence type="ECO:0000313" key="13">
    <source>
        <dbReference type="EMBL" id="HIX57357.1"/>
    </source>
</evidence>
<evidence type="ECO:0000256" key="11">
    <source>
        <dbReference type="PIRSR" id="PIRSR600821-52"/>
    </source>
</evidence>
<keyword evidence="6 9" id="KW-0663">Pyridoxal phosphate</keyword>
<dbReference type="AlphaFoldDB" id="A0A9D1WEG4"/>
<dbReference type="SUPFAM" id="SSF51419">
    <property type="entry name" value="PLP-binding barrel"/>
    <property type="match status" value="1"/>
</dbReference>
<evidence type="ECO:0000256" key="5">
    <source>
        <dbReference type="ARBA" id="ARBA00013089"/>
    </source>
</evidence>
<dbReference type="InterPro" id="IPR001608">
    <property type="entry name" value="Ala_racemase_N"/>
</dbReference>
<gene>
    <name evidence="13" type="primary">alr</name>
    <name evidence="13" type="ORF">H9850_07790</name>
</gene>
<evidence type="ECO:0000256" key="3">
    <source>
        <dbReference type="ARBA" id="ARBA00004752"/>
    </source>
</evidence>
<dbReference type="CDD" id="cd06827">
    <property type="entry name" value="PLPDE_III_AR_proteobact"/>
    <property type="match status" value="1"/>
</dbReference>
<dbReference type="GO" id="GO:0005829">
    <property type="term" value="C:cytosol"/>
    <property type="evidence" value="ECO:0007669"/>
    <property type="project" value="TreeGrafter"/>
</dbReference>
<feature type="modified residue" description="N6-(pyridoxal phosphate)lysine" evidence="9 10">
    <location>
        <position position="34"/>
    </location>
</feature>
<evidence type="ECO:0000313" key="14">
    <source>
        <dbReference type="Proteomes" id="UP000886829"/>
    </source>
</evidence>
<dbReference type="Gene3D" id="2.40.37.10">
    <property type="entry name" value="Lyase, Ornithine Decarboxylase, Chain A, domain 1"/>
    <property type="match status" value="1"/>
</dbReference>
<reference evidence="13" key="2">
    <citation type="submission" date="2021-04" db="EMBL/GenBank/DDBJ databases">
        <authorList>
            <person name="Gilroy R."/>
        </authorList>
    </citation>
    <scope>NUCLEOTIDE SEQUENCE</scope>
    <source>
        <strain evidence="13">USASDec5-558</strain>
    </source>
</reference>
<evidence type="ECO:0000256" key="1">
    <source>
        <dbReference type="ARBA" id="ARBA00000316"/>
    </source>
</evidence>
<dbReference type="GO" id="GO:0030170">
    <property type="term" value="F:pyridoxal phosphate binding"/>
    <property type="evidence" value="ECO:0007669"/>
    <property type="project" value="UniProtKB-UniRule"/>
</dbReference>
<dbReference type="InterPro" id="IPR011079">
    <property type="entry name" value="Ala_racemase_C"/>
</dbReference>
<dbReference type="EMBL" id="DXEV01000156">
    <property type="protein sequence ID" value="HIX57357.1"/>
    <property type="molecule type" value="Genomic_DNA"/>
</dbReference>
<dbReference type="SUPFAM" id="SSF50621">
    <property type="entry name" value="Alanine racemase C-terminal domain-like"/>
    <property type="match status" value="1"/>
</dbReference>
<dbReference type="NCBIfam" id="TIGR00492">
    <property type="entry name" value="alr"/>
    <property type="match status" value="1"/>
</dbReference>
<evidence type="ECO:0000256" key="4">
    <source>
        <dbReference type="ARBA" id="ARBA00007880"/>
    </source>
</evidence>
<comment type="catalytic activity">
    <reaction evidence="1 9">
        <text>L-alanine = D-alanine</text>
        <dbReference type="Rhea" id="RHEA:20249"/>
        <dbReference type="ChEBI" id="CHEBI:57416"/>
        <dbReference type="ChEBI" id="CHEBI:57972"/>
        <dbReference type="EC" id="5.1.1.1"/>
    </reaction>
</comment>
<evidence type="ECO:0000259" key="12">
    <source>
        <dbReference type="SMART" id="SM01005"/>
    </source>
</evidence>
<dbReference type="InterPro" id="IPR000821">
    <property type="entry name" value="Ala_racemase"/>
</dbReference>
<accession>A0A9D1WEG4</accession>
<dbReference type="PANTHER" id="PTHR30511:SF4">
    <property type="entry name" value="ALANINE RACEMASE, BIOSYNTHETIC"/>
    <property type="match status" value="1"/>
</dbReference>
<evidence type="ECO:0000256" key="7">
    <source>
        <dbReference type="ARBA" id="ARBA00023235"/>
    </source>
</evidence>
<dbReference type="InterPro" id="IPR009006">
    <property type="entry name" value="Ala_racemase/Decarboxylase_C"/>
</dbReference>
<dbReference type="GO" id="GO:0030632">
    <property type="term" value="P:D-alanine biosynthetic process"/>
    <property type="evidence" value="ECO:0007669"/>
    <property type="project" value="UniProtKB-UniRule"/>
</dbReference>
<dbReference type="Gene3D" id="3.20.20.10">
    <property type="entry name" value="Alanine racemase"/>
    <property type="match status" value="1"/>
</dbReference>
<comment type="pathway">
    <text evidence="8 9">Amino-acid biosynthesis; D-alanine biosynthesis; D-alanine from L-alanine: step 1/1.</text>
</comment>
<evidence type="ECO:0000256" key="10">
    <source>
        <dbReference type="PIRSR" id="PIRSR600821-50"/>
    </source>
</evidence>
<comment type="similarity">
    <text evidence="4 9">Belongs to the alanine racemase family.</text>
</comment>
<organism evidence="13 14">
    <name type="scientific">Candidatus Anaerobiospirillum pullistercoris</name>
    <dbReference type="NCBI Taxonomy" id="2838452"/>
    <lineage>
        <taxon>Bacteria</taxon>
        <taxon>Pseudomonadati</taxon>
        <taxon>Pseudomonadota</taxon>
        <taxon>Gammaproteobacteria</taxon>
        <taxon>Aeromonadales</taxon>
        <taxon>Succinivibrionaceae</taxon>
        <taxon>Anaerobiospirillum</taxon>
    </lineage>
</organism>
<comment type="cofactor">
    <cofactor evidence="2 9 10">
        <name>pyridoxal 5'-phosphate</name>
        <dbReference type="ChEBI" id="CHEBI:597326"/>
    </cofactor>
</comment>
<feature type="binding site" evidence="9 11">
    <location>
        <position position="306"/>
    </location>
    <ligand>
        <name>substrate</name>
    </ligand>
</feature>
<protein>
    <recommendedName>
        <fullName evidence="5 9">Alanine racemase</fullName>
        <ecNumber evidence="5 9">5.1.1.1</ecNumber>
    </recommendedName>
</protein>
<dbReference type="SMART" id="SM01005">
    <property type="entry name" value="Ala_racemase_C"/>
    <property type="match status" value="1"/>
</dbReference>
<keyword evidence="7 9" id="KW-0413">Isomerase</keyword>
<feature type="binding site" evidence="9 11">
    <location>
        <position position="132"/>
    </location>
    <ligand>
        <name>substrate</name>
    </ligand>
</feature>
<evidence type="ECO:0000256" key="9">
    <source>
        <dbReference type="HAMAP-Rule" id="MF_01201"/>
    </source>
</evidence>
<dbReference type="FunFam" id="3.20.20.10:FF:000002">
    <property type="entry name" value="Alanine racemase"/>
    <property type="match status" value="1"/>
</dbReference>
<proteinExistence type="inferred from homology"/>
<dbReference type="Proteomes" id="UP000886829">
    <property type="component" value="Unassembled WGS sequence"/>
</dbReference>
<dbReference type="PANTHER" id="PTHR30511">
    <property type="entry name" value="ALANINE RACEMASE"/>
    <property type="match status" value="1"/>
</dbReference>
<name>A0A9D1WEG4_9GAMM</name>
<dbReference type="Pfam" id="PF01168">
    <property type="entry name" value="Ala_racemase_N"/>
    <property type="match status" value="1"/>
</dbReference>
<reference evidence="13" key="1">
    <citation type="journal article" date="2021" name="PeerJ">
        <title>Extensive microbial diversity within the chicken gut microbiome revealed by metagenomics and culture.</title>
        <authorList>
            <person name="Gilroy R."/>
            <person name="Ravi A."/>
            <person name="Getino M."/>
            <person name="Pursley I."/>
            <person name="Horton D.L."/>
            <person name="Alikhan N.F."/>
            <person name="Baker D."/>
            <person name="Gharbi K."/>
            <person name="Hall N."/>
            <person name="Watson M."/>
            <person name="Adriaenssens E.M."/>
            <person name="Foster-Nyarko E."/>
            <person name="Jarju S."/>
            <person name="Secka A."/>
            <person name="Antonio M."/>
            <person name="Oren A."/>
            <person name="Chaudhuri R.R."/>
            <person name="La Ragione R."/>
            <person name="Hildebrand F."/>
            <person name="Pallen M.J."/>
        </authorList>
    </citation>
    <scope>NUCLEOTIDE SEQUENCE</scope>
    <source>
        <strain evidence="13">USASDec5-558</strain>
    </source>
</reference>
<dbReference type="GO" id="GO:0008784">
    <property type="term" value="F:alanine racemase activity"/>
    <property type="evidence" value="ECO:0007669"/>
    <property type="project" value="UniProtKB-UniRule"/>
</dbReference>
<evidence type="ECO:0000256" key="6">
    <source>
        <dbReference type="ARBA" id="ARBA00022898"/>
    </source>
</evidence>
<comment type="caution">
    <text evidence="13">The sequence shown here is derived from an EMBL/GenBank/DDBJ whole genome shotgun (WGS) entry which is preliminary data.</text>
</comment>
<feature type="active site" description="Proton acceptor; specific for L-alanine" evidence="9">
    <location>
        <position position="258"/>
    </location>
</feature>
<comment type="function">
    <text evidence="9">Catalyzes the interconversion of L-alanine and D-alanine. May also act on other amino acids.</text>
</comment>
<dbReference type="HAMAP" id="MF_01201">
    <property type="entry name" value="Ala_racemase"/>
    <property type="match status" value="1"/>
</dbReference>
<sequence>MKSVTAVINLPALVGNIAKIQSYVPQSKLIAVVKANAYGHGLITVSQALEQDPHVHAFAVARLPEAMELREAGIKKPVVLLEGFLNAEDVPVIAEQGFFTAIHDIEQIEAIERTPINKPIHAWLKIDIGMHRLGASRDQVQEMKARLEQSSKIVQPIGLISHLSVADTPEQEDYNREQIAYFNEVAKDFKGDLCLANSAGIISWEDARTQFVRPGIIMYGISPYADKTGPDLGLQPVMTLKSSLIATRKLKKGDRVGYGAAWTAPYDTILGIVAAGYGDGYPRTMPNGAPVLINGRYVPTAGHVCMDMLFVDLGPDSTDKIGDEAILWGEGLPVEKIAALCGTIPYELVCRIMPRVNTEVQD</sequence>
<feature type="active site" description="Proton acceptor; specific for D-alanine" evidence="9">
    <location>
        <position position="34"/>
    </location>
</feature>
<feature type="domain" description="Alanine racemase C-terminal" evidence="12">
    <location>
        <begin position="237"/>
        <end position="361"/>
    </location>
</feature>
<dbReference type="FunFam" id="2.40.37.10:FF:000002">
    <property type="entry name" value="Alanine racemase"/>
    <property type="match status" value="1"/>
</dbReference>
<evidence type="ECO:0000256" key="8">
    <source>
        <dbReference type="ARBA" id="ARBA00037912"/>
    </source>
</evidence>
<dbReference type="PRINTS" id="PR00992">
    <property type="entry name" value="ALARACEMASE"/>
</dbReference>